<sequence>MTYSYQMIAATPIILGKTTLSEIVGTGVRCGWPALCGQPPTSYVKEGIDMAD</sequence>
<dbReference type="AlphaFoldDB" id="A0A9P4NDB1"/>
<dbReference type="EMBL" id="ML986578">
    <property type="protein sequence ID" value="KAF2271018.1"/>
    <property type="molecule type" value="Genomic_DNA"/>
</dbReference>
<proteinExistence type="predicted"/>
<name>A0A9P4NDB1_9PLEO</name>
<keyword evidence="2" id="KW-1185">Reference proteome</keyword>
<comment type="caution">
    <text evidence="1">The sequence shown here is derived from an EMBL/GenBank/DDBJ whole genome shotgun (WGS) entry which is preliminary data.</text>
</comment>
<protein>
    <submittedName>
        <fullName evidence="1">Uncharacterized protein</fullName>
    </submittedName>
</protein>
<gene>
    <name evidence="1" type="ORF">CC78DRAFT_573393</name>
</gene>
<dbReference type="Proteomes" id="UP000800093">
    <property type="component" value="Unassembled WGS sequence"/>
</dbReference>
<evidence type="ECO:0000313" key="2">
    <source>
        <dbReference type="Proteomes" id="UP000800093"/>
    </source>
</evidence>
<dbReference type="OrthoDB" id="566138at2759"/>
<organism evidence="1 2">
    <name type="scientific">Lojkania enalia</name>
    <dbReference type="NCBI Taxonomy" id="147567"/>
    <lineage>
        <taxon>Eukaryota</taxon>
        <taxon>Fungi</taxon>
        <taxon>Dikarya</taxon>
        <taxon>Ascomycota</taxon>
        <taxon>Pezizomycotina</taxon>
        <taxon>Dothideomycetes</taxon>
        <taxon>Pleosporomycetidae</taxon>
        <taxon>Pleosporales</taxon>
        <taxon>Pleosporales incertae sedis</taxon>
        <taxon>Lojkania</taxon>
    </lineage>
</organism>
<evidence type="ECO:0000313" key="1">
    <source>
        <dbReference type="EMBL" id="KAF2271018.1"/>
    </source>
</evidence>
<reference evidence="2" key="1">
    <citation type="journal article" date="2020" name="Stud. Mycol.">
        <title>101 Dothideomycetes genomes: A test case for predicting lifestyles and emergence of pathogens.</title>
        <authorList>
            <person name="Haridas S."/>
            <person name="Albert R."/>
            <person name="Binder M."/>
            <person name="Bloem J."/>
            <person name="LaButti K."/>
            <person name="Salamov A."/>
            <person name="Andreopoulos B."/>
            <person name="Baker S."/>
            <person name="Barry K."/>
            <person name="Bills G."/>
            <person name="Bluhm B."/>
            <person name="Cannon C."/>
            <person name="Castanera R."/>
            <person name="Culley D."/>
            <person name="Daum C."/>
            <person name="Ezra D."/>
            <person name="Gonzalez J."/>
            <person name="Henrissat B."/>
            <person name="Kuo A."/>
            <person name="Liang C."/>
            <person name="Lipzen A."/>
            <person name="Lutzoni F."/>
            <person name="Magnuson J."/>
            <person name="Mondo S."/>
            <person name="Nolan M."/>
            <person name="Ohm R."/>
            <person name="Pangilinan J."/>
            <person name="Park H.-J."/>
            <person name="Ramirez L."/>
            <person name="Alfaro M."/>
            <person name="Sun H."/>
            <person name="Tritt A."/>
            <person name="Yoshinaga Y."/>
            <person name="Zwiers L.-H."/>
            <person name="Turgeon B."/>
            <person name="Goodwin S."/>
            <person name="Spatafora J."/>
            <person name="Crous P."/>
            <person name="Grigoriev I."/>
        </authorList>
    </citation>
    <scope>NUCLEOTIDE SEQUENCE [LARGE SCALE GENOMIC DNA]</scope>
    <source>
        <strain evidence="2">CBS 304.66</strain>
    </source>
</reference>
<accession>A0A9P4NDB1</accession>